<feature type="region of interest" description="Disordered" evidence="1">
    <location>
        <begin position="1"/>
        <end position="23"/>
    </location>
</feature>
<evidence type="ECO:0000313" key="2">
    <source>
        <dbReference type="EMBL" id="ORX91894.1"/>
    </source>
</evidence>
<protein>
    <submittedName>
        <fullName evidence="2">Uncharacterized protein</fullName>
    </submittedName>
</protein>
<name>A0A1Y1Y2Q2_9FUNG</name>
<organism evidence="2 3">
    <name type="scientific">Basidiobolus meristosporus CBS 931.73</name>
    <dbReference type="NCBI Taxonomy" id="1314790"/>
    <lineage>
        <taxon>Eukaryota</taxon>
        <taxon>Fungi</taxon>
        <taxon>Fungi incertae sedis</taxon>
        <taxon>Zoopagomycota</taxon>
        <taxon>Entomophthoromycotina</taxon>
        <taxon>Basidiobolomycetes</taxon>
        <taxon>Basidiobolales</taxon>
        <taxon>Basidiobolaceae</taxon>
        <taxon>Basidiobolus</taxon>
    </lineage>
</organism>
<reference evidence="2 3" key="1">
    <citation type="submission" date="2016-07" db="EMBL/GenBank/DDBJ databases">
        <title>Pervasive Adenine N6-methylation of Active Genes in Fungi.</title>
        <authorList>
            <consortium name="DOE Joint Genome Institute"/>
            <person name="Mondo S.J."/>
            <person name="Dannebaum R.O."/>
            <person name="Kuo R.C."/>
            <person name="Labutti K."/>
            <person name="Haridas S."/>
            <person name="Kuo A."/>
            <person name="Salamov A."/>
            <person name="Ahrendt S.R."/>
            <person name="Lipzen A."/>
            <person name="Sullivan W."/>
            <person name="Andreopoulos W.B."/>
            <person name="Clum A."/>
            <person name="Lindquist E."/>
            <person name="Daum C."/>
            <person name="Ramamoorthy G.K."/>
            <person name="Gryganskyi A."/>
            <person name="Culley D."/>
            <person name="Magnuson J.K."/>
            <person name="James T.Y."/>
            <person name="O'Malley M.A."/>
            <person name="Stajich J.E."/>
            <person name="Spatafora J.W."/>
            <person name="Visel A."/>
            <person name="Grigoriev I.V."/>
        </authorList>
    </citation>
    <scope>NUCLEOTIDE SEQUENCE [LARGE SCALE GENOMIC DNA]</scope>
    <source>
        <strain evidence="2 3">CBS 931.73</strain>
    </source>
</reference>
<evidence type="ECO:0000313" key="3">
    <source>
        <dbReference type="Proteomes" id="UP000193498"/>
    </source>
</evidence>
<accession>A0A1Y1Y2Q2</accession>
<dbReference type="EMBL" id="MCFE01000301">
    <property type="protein sequence ID" value="ORX91894.1"/>
    <property type="molecule type" value="Genomic_DNA"/>
</dbReference>
<sequence length="211" mass="23980">MGSGQWHRQGKNFKPRPQEYAKRLWETKNQQASKFDKATEPTEITTSSHKVLVKQKSCRDPEAIIDELSELTLDEPERECTLFNHDEDVKGIEFWSMPAEHEDVNESSTEQMNFIEPDAAWPSSQPEQIEASNSESIEVDGTAKSQCQGEILMILEIEIHDGAVKSIPLHEHDIPLEVAKQFCNEWNIPSAKAVTRLAQLITLHKEQSSTL</sequence>
<feature type="region of interest" description="Disordered" evidence="1">
    <location>
        <begin position="121"/>
        <end position="142"/>
    </location>
</feature>
<feature type="compositionally biased region" description="Polar residues" evidence="1">
    <location>
        <begin position="122"/>
        <end position="136"/>
    </location>
</feature>
<dbReference type="Proteomes" id="UP000193498">
    <property type="component" value="Unassembled WGS sequence"/>
</dbReference>
<dbReference type="AlphaFoldDB" id="A0A1Y1Y2Q2"/>
<evidence type="ECO:0000256" key="1">
    <source>
        <dbReference type="SAM" id="MobiDB-lite"/>
    </source>
</evidence>
<proteinExistence type="predicted"/>
<keyword evidence="3" id="KW-1185">Reference proteome</keyword>
<gene>
    <name evidence="2" type="ORF">K493DRAFT_316914</name>
</gene>
<comment type="caution">
    <text evidence="2">The sequence shown here is derived from an EMBL/GenBank/DDBJ whole genome shotgun (WGS) entry which is preliminary data.</text>
</comment>
<feature type="region of interest" description="Disordered" evidence="1">
    <location>
        <begin position="28"/>
        <end position="47"/>
    </location>
</feature>
<dbReference type="InParanoid" id="A0A1Y1Y2Q2"/>